<evidence type="ECO:0008006" key="4">
    <source>
        <dbReference type="Google" id="ProtNLM"/>
    </source>
</evidence>
<dbReference type="eggNOG" id="COG2865">
    <property type="taxonomic scope" value="Bacteria"/>
</dbReference>
<evidence type="ECO:0000313" key="2">
    <source>
        <dbReference type="EMBL" id="BAE83229.1"/>
    </source>
</evidence>
<dbReference type="EMBL" id="AP008230">
    <property type="protein sequence ID" value="BAE83229.1"/>
    <property type="molecule type" value="Genomic_DNA"/>
</dbReference>
<organism evidence="2 3">
    <name type="scientific">Desulfitobacterium hafniense (strain Y51)</name>
    <dbReference type="NCBI Taxonomy" id="138119"/>
    <lineage>
        <taxon>Bacteria</taxon>
        <taxon>Bacillati</taxon>
        <taxon>Bacillota</taxon>
        <taxon>Clostridia</taxon>
        <taxon>Eubacteriales</taxon>
        <taxon>Desulfitobacteriaceae</taxon>
        <taxon>Desulfitobacterium</taxon>
    </lineage>
</organism>
<keyword evidence="1" id="KW-0812">Transmembrane</keyword>
<dbReference type="Pfam" id="PF09997">
    <property type="entry name" value="DUF2238"/>
    <property type="match status" value="1"/>
</dbReference>
<feature type="transmembrane region" description="Helical" evidence="1">
    <location>
        <begin position="45"/>
        <end position="64"/>
    </location>
</feature>
<dbReference type="InterPro" id="IPR014509">
    <property type="entry name" value="YjdF-like"/>
</dbReference>
<dbReference type="STRING" id="138119.DSY1440"/>
<feature type="transmembrane region" description="Helical" evidence="1">
    <location>
        <begin position="138"/>
        <end position="159"/>
    </location>
</feature>
<evidence type="ECO:0000313" key="3">
    <source>
        <dbReference type="Proteomes" id="UP000001946"/>
    </source>
</evidence>
<sequence>MNCIIKKLLKEKIMKRTRPLVFWLYILLCLTIVPMTFVHLARLNWLSTGMCLLTLLFMSIPFLLETKYKLTIPREFLTALILFLYASMFLGTANRMYDVFWWWDKMLHGASGFIFAQMGFLLLMFLDARQKQDSGRSRLLAALFAFSFSLAAGGVWEIYEYTMDCTFGTLYQGVGIHDTMTDIILDALGALIFALLLYFRRKRVPSSLV</sequence>
<gene>
    <name evidence="2" type="ordered locus">DSY1440</name>
</gene>
<reference evidence="2 3" key="1">
    <citation type="journal article" date="2006" name="J. Bacteriol.">
        <title>Complete genome sequence of the dehalorespiring bacterium Desulfitobacterium hafniense Y51 and comparison with Dehalococcoides ethenogenes 195.</title>
        <authorList>
            <person name="Nonaka H."/>
            <person name="Keresztes G."/>
            <person name="Shinoda Y."/>
            <person name="Ikenaga Y."/>
            <person name="Abe M."/>
            <person name="Naito K."/>
            <person name="Inatomi K."/>
            <person name="Furukawa K."/>
            <person name="Inui M."/>
            <person name="Yukawa H."/>
        </authorList>
    </citation>
    <scope>NUCLEOTIDE SEQUENCE [LARGE SCALE GENOMIC DNA]</scope>
    <source>
        <strain evidence="2 3">Y51</strain>
    </source>
</reference>
<evidence type="ECO:0000256" key="1">
    <source>
        <dbReference type="SAM" id="Phobius"/>
    </source>
</evidence>
<dbReference type="AlphaFoldDB" id="Q24XL3"/>
<feature type="transmembrane region" description="Helical" evidence="1">
    <location>
        <begin position="20"/>
        <end position="39"/>
    </location>
</feature>
<feature type="transmembrane region" description="Helical" evidence="1">
    <location>
        <begin position="76"/>
        <end position="94"/>
    </location>
</feature>
<keyword evidence="1" id="KW-0472">Membrane</keyword>
<proteinExistence type="predicted"/>
<accession>Q24XL3</accession>
<protein>
    <recommendedName>
        <fullName evidence="4">Membrane-spanning protein</fullName>
    </recommendedName>
</protein>
<dbReference type="KEGG" id="dsy:DSY1440"/>
<name>Q24XL3_DESHY</name>
<dbReference type="Proteomes" id="UP000001946">
    <property type="component" value="Chromosome"/>
</dbReference>
<feature type="transmembrane region" description="Helical" evidence="1">
    <location>
        <begin position="179"/>
        <end position="199"/>
    </location>
</feature>
<keyword evidence="1" id="KW-1133">Transmembrane helix</keyword>
<feature type="transmembrane region" description="Helical" evidence="1">
    <location>
        <begin position="106"/>
        <end position="126"/>
    </location>
</feature>
<keyword evidence="3" id="KW-1185">Reference proteome</keyword>
<dbReference type="HOGENOM" id="CLU_070751_2_0_9"/>